<dbReference type="InterPro" id="IPR016156">
    <property type="entry name" value="FAD/NAD-linked_Rdtase_dimer_sf"/>
</dbReference>
<dbReference type="PANTHER" id="PTHR43557:SF2">
    <property type="entry name" value="RIESKE DOMAIN-CONTAINING PROTEIN-RELATED"/>
    <property type="match status" value="1"/>
</dbReference>
<sequence>MRPIVIVGGSVSGVRCMQSLRGRGYTGEIVMIEREEFSPYDKPPLTKAMLAEGSPSDPPPLLTQEVLAGLQVDLRLGTTAVAQDLTASTVTLDTGEVLEYSNLVIATGLVPRTLPGAQGLQGVFTVRGAADSLALKRELENSKRALVIGGGFIGAEFAAAARLRGIDVTIVEMQDQPLAHLLGPTVGARFAEFHRRRGTTVLTGSLVTGFLGEGRVSAVELSDGRTLDADTVVIGIGAAPAVDWLKSSGLPLSDGVSCDQDLRVVGTSNVYAAGDIARWPHGLYGEDMRIEHWTNANEHGDLVAAAILDQNRPTAQVPYVWSDQYERRIQIVGRPKIGRLATLIGEDDLEQWAAIYADDADVVVGAVAMSNPRLIMKCRRAIAQRAALETVL</sequence>
<comment type="cofactor">
    <cofactor evidence="1">
        <name>FAD</name>
        <dbReference type="ChEBI" id="CHEBI:57692"/>
    </cofactor>
</comment>
<proteinExistence type="predicted"/>
<dbReference type="EMBL" id="CP109441">
    <property type="protein sequence ID" value="WUV46669.1"/>
    <property type="molecule type" value="Genomic_DNA"/>
</dbReference>
<keyword evidence="2" id="KW-0285">Flavoprotein</keyword>
<accession>A0ABZ1YY42</accession>
<dbReference type="Pfam" id="PF14759">
    <property type="entry name" value="Reductase_C"/>
    <property type="match status" value="1"/>
</dbReference>
<name>A0ABZ1YY42_9NOCA</name>
<dbReference type="InterPro" id="IPR050446">
    <property type="entry name" value="FAD-oxidoreductase/Apoptosis"/>
</dbReference>
<evidence type="ECO:0000313" key="8">
    <source>
        <dbReference type="Proteomes" id="UP001432062"/>
    </source>
</evidence>
<dbReference type="SUPFAM" id="SSF51905">
    <property type="entry name" value="FAD/NAD(P)-binding domain"/>
    <property type="match status" value="1"/>
</dbReference>
<feature type="domain" description="FAD/NAD(P)-binding" evidence="5">
    <location>
        <begin position="4"/>
        <end position="300"/>
    </location>
</feature>
<dbReference type="PRINTS" id="PR00368">
    <property type="entry name" value="FADPNR"/>
</dbReference>
<organism evidence="7 8">
    <name type="scientific">Nocardia vinacea</name>
    <dbReference type="NCBI Taxonomy" id="96468"/>
    <lineage>
        <taxon>Bacteria</taxon>
        <taxon>Bacillati</taxon>
        <taxon>Actinomycetota</taxon>
        <taxon>Actinomycetes</taxon>
        <taxon>Mycobacteriales</taxon>
        <taxon>Nocardiaceae</taxon>
        <taxon>Nocardia</taxon>
    </lineage>
</organism>
<evidence type="ECO:0000256" key="1">
    <source>
        <dbReference type="ARBA" id="ARBA00001974"/>
    </source>
</evidence>
<keyword evidence="8" id="KW-1185">Reference proteome</keyword>
<evidence type="ECO:0000256" key="4">
    <source>
        <dbReference type="ARBA" id="ARBA00023002"/>
    </source>
</evidence>
<dbReference type="RefSeq" id="WP_329410601.1">
    <property type="nucleotide sequence ID" value="NZ_CP109441.1"/>
</dbReference>
<dbReference type="Gene3D" id="3.50.50.60">
    <property type="entry name" value="FAD/NAD(P)-binding domain"/>
    <property type="match status" value="2"/>
</dbReference>
<keyword evidence="4" id="KW-0560">Oxidoreductase</keyword>
<dbReference type="Pfam" id="PF07992">
    <property type="entry name" value="Pyr_redox_2"/>
    <property type="match status" value="1"/>
</dbReference>
<dbReference type="PRINTS" id="PR00411">
    <property type="entry name" value="PNDRDTASEI"/>
</dbReference>
<dbReference type="InterPro" id="IPR023753">
    <property type="entry name" value="FAD/NAD-binding_dom"/>
</dbReference>
<dbReference type="InterPro" id="IPR028202">
    <property type="entry name" value="Reductase_C"/>
</dbReference>
<reference evidence="7" key="1">
    <citation type="submission" date="2022-10" db="EMBL/GenBank/DDBJ databases">
        <title>The complete genomes of actinobacterial strains from the NBC collection.</title>
        <authorList>
            <person name="Joergensen T.S."/>
            <person name="Alvarez Arevalo M."/>
            <person name="Sterndorff E.B."/>
            <person name="Faurdal D."/>
            <person name="Vuksanovic O."/>
            <person name="Mourched A.-S."/>
            <person name="Charusanti P."/>
            <person name="Shaw S."/>
            <person name="Blin K."/>
            <person name="Weber T."/>
        </authorList>
    </citation>
    <scope>NUCLEOTIDE SEQUENCE</scope>
    <source>
        <strain evidence="7">NBC_01482</strain>
    </source>
</reference>
<feature type="domain" description="Reductase C-terminal" evidence="6">
    <location>
        <begin position="319"/>
        <end position="389"/>
    </location>
</feature>
<evidence type="ECO:0000256" key="2">
    <source>
        <dbReference type="ARBA" id="ARBA00022630"/>
    </source>
</evidence>
<protein>
    <submittedName>
        <fullName evidence="7">FAD-dependent oxidoreductase</fullName>
    </submittedName>
</protein>
<keyword evidence="3" id="KW-0274">FAD</keyword>
<dbReference type="SUPFAM" id="SSF55424">
    <property type="entry name" value="FAD/NAD-linked reductases, dimerisation (C-terminal) domain"/>
    <property type="match status" value="1"/>
</dbReference>
<evidence type="ECO:0000259" key="5">
    <source>
        <dbReference type="Pfam" id="PF07992"/>
    </source>
</evidence>
<dbReference type="InterPro" id="IPR036188">
    <property type="entry name" value="FAD/NAD-bd_sf"/>
</dbReference>
<evidence type="ECO:0000313" key="7">
    <source>
        <dbReference type="EMBL" id="WUV46669.1"/>
    </source>
</evidence>
<dbReference type="Gene3D" id="3.30.390.30">
    <property type="match status" value="1"/>
</dbReference>
<dbReference type="PANTHER" id="PTHR43557">
    <property type="entry name" value="APOPTOSIS-INDUCING FACTOR 1"/>
    <property type="match status" value="1"/>
</dbReference>
<dbReference type="Proteomes" id="UP001432062">
    <property type="component" value="Chromosome"/>
</dbReference>
<gene>
    <name evidence="7" type="ORF">OG563_47895</name>
</gene>
<evidence type="ECO:0000259" key="6">
    <source>
        <dbReference type="Pfam" id="PF14759"/>
    </source>
</evidence>
<evidence type="ECO:0000256" key="3">
    <source>
        <dbReference type="ARBA" id="ARBA00022827"/>
    </source>
</evidence>